<feature type="transmembrane region" description="Helical" evidence="2">
    <location>
        <begin position="36"/>
        <end position="55"/>
    </location>
</feature>
<evidence type="ECO:0000256" key="2">
    <source>
        <dbReference type="SAM" id="Phobius"/>
    </source>
</evidence>
<dbReference type="GO" id="GO:0004721">
    <property type="term" value="F:phosphoprotein phosphatase activity"/>
    <property type="evidence" value="ECO:0007669"/>
    <property type="project" value="TreeGrafter"/>
</dbReference>
<dbReference type="Gene3D" id="3.60.21.10">
    <property type="match status" value="1"/>
</dbReference>
<dbReference type="InterPro" id="IPR029052">
    <property type="entry name" value="Metallo-depent_PP-like"/>
</dbReference>
<evidence type="ECO:0000259" key="3">
    <source>
        <dbReference type="Pfam" id="PF00149"/>
    </source>
</evidence>
<gene>
    <name evidence="4" type="ORF">FA09DRAFT_318169</name>
</gene>
<dbReference type="AlphaFoldDB" id="A0A316ZE82"/>
<dbReference type="PANTHER" id="PTHR32440">
    <property type="entry name" value="PHOSPHATASE DCR2-RELATED-RELATED"/>
    <property type="match status" value="1"/>
</dbReference>
<keyword evidence="2" id="KW-0812">Transmembrane</keyword>
<feature type="compositionally biased region" description="Basic and acidic residues" evidence="1">
    <location>
        <begin position="263"/>
        <end position="279"/>
    </location>
</feature>
<reference evidence="4 5" key="1">
    <citation type="journal article" date="2018" name="Mol. Biol. Evol.">
        <title>Broad Genomic Sampling Reveals a Smut Pathogenic Ancestry of the Fungal Clade Ustilaginomycotina.</title>
        <authorList>
            <person name="Kijpornyongpan T."/>
            <person name="Mondo S.J."/>
            <person name="Barry K."/>
            <person name="Sandor L."/>
            <person name="Lee J."/>
            <person name="Lipzen A."/>
            <person name="Pangilinan J."/>
            <person name="LaButti K."/>
            <person name="Hainaut M."/>
            <person name="Henrissat B."/>
            <person name="Grigoriev I.V."/>
            <person name="Spatafora J.W."/>
            <person name="Aime M.C."/>
        </authorList>
    </citation>
    <scope>NUCLEOTIDE SEQUENCE [LARGE SCALE GENOMIC DNA]</scope>
    <source>
        <strain evidence="4 5">MCA 4186</strain>
    </source>
</reference>
<dbReference type="PANTHER" id="PTHR32440:SF0">
    <property type="entry name" value="PHOSPHATASE DCR2-RELATED"/>
    <property type="match status" value="1"/>
</dbReference>
<feature type="region of interest" description="Disordered" evidence="1">
    <location>
        <begin position="1"/>
        <end position="31"/>
    </location>
</feature>
<dbReference type="RefSeq" id="XP_025598874.1">
    <property type="nucleotide sequence ID" value="XM_025740898.1"/>
</dbReference>
<dbReference type="Proteomes" id="UP000245946">
    <property type="component" value="Unassembled WGS sequence"/>
</dbReference>
<proteinExistence type="predicted"/>
<dbReference type="EMBL" id="KZ819291">
    <property type="protein sequence ID" value="PWN98595.1"/>
    <property type="molecule type" value="Genomic_DNA"/>
</dbReference>
<dbReference type="GeneID" id="37268442"/>
<keyword evidence="2" id="KW-0472">Membrane</keyword>
<feature type="region of interest" description="Disordered" evidence="1">
    <location>
        <begin position="263"/>
        <end position="289"/>
    </location>
</feature>
<dbReference type="Pfam" id="PF00149">
    <property type="entry name" value="Metallophos"/>
    <property type="match status" value="1"/>
</dbReference>
<evidence type="ECO:0000313" key="5">
    <source>
        <dbReference type="Proteomes" id="UP000245946"/>
    </source>
</evidence>
<feature type="compositionally biased region" description="Basic and acidic residues" evidence="1">
    <location>
        <begin position="564"/>
        <end position="584"/>
    </location>
</feature>
<keyword evidence="2" id="KW-1133">Transmembrane helix</keyword>
<organism evidence="4 5">
    <name type="scientific">Tilletiopsis washingtonensis</name>
    <dbReference type="NCBI Taxonomy" id="58919"/>
    <lineage>
        <taxon>Eukaryota</taxon>
        <taxon>Fungi</taxon>
        <taxon>Dikarya</taxon>
        <taxon>Basidiomycota</taxon>
        <taxon>Ustilaginomycotina</taxon>
        <taxon>Exobasidiomycetes</taxon>
        <taxon>Entylomatales</taxon>
        <taxon>Entylomatales incertae sedis</taxon>
        <taxon>Tilletiopsis</taxon>
    </lineage>
</organism>
<protein>
    <submittedName>
        <fullName evidence="4">Metallo-dependent phosphatase</fullName>
    </submittedName>
</protein>
<dbReference type="SUPFAM" id="SSF56300">
    <property type="entry name" value="Metallo-dependent phosphatases"/>
    <property type="match status" value="1"/>
</dbReference>
<feature type="region of interest" description="Disordered" evidence="1">
    <location>
        <begin position="564"/>
        <end position="596"/>
    </location>
</feature>
<dbReference type="STRING" id="58919.A0A316ZE82"/>
<keyword evidence="5" id="KW-1185">Reference proteome</keyword>
<name>A0A316ZE82_9BASI</name>
<feature type="domain" description="Calcineurin-like phosphoesterase" evidence="3">
    <location>
        <begin position="358"/>
        <end position="461"/>
    </location>
</feature>
<dbReference type="InterPro" id="IPR004843">
    <property type="entry name" value="Calcineurin-like_PHP"/>
</dbReference>
<feature type="region of interest" description="Disordered" evidence="1">
    <location>
        <begin position="634"/>
        <end position="656"/>
    </location>
</feature>
<dbReference type="OrthoDB" id="783096at2759"/>
<dbReference type="GO" id="GO:0005737">
    <property type="term" value="C:cytoplasm"/>
    <property type="evidence" value="ECO:0007669"/>
    <property type="project" value="TreeGrafter"/>
</dbReference>
<accession>A0A316ZE82</accession>
<evidence type="ECO:0000256" key="1">
    <source>
        <dbReference type="SAM" id="MobiDB-lite"/>
    </source>
</evidence>
<dbReference type="CDD" id="cd07383">
    <property type="entry name" value="MPP_Dcr2"/>
    <property type="match status" value="1"/>
</dbReference>
<evidence type="ECO:0000313" key="4">
    <source>
        <dbReference type="EMBL" id="PWN98595.1"/>
    </source>
</evidence>
<sequence length="742" mass="82759">MVSLPFAPHRTRGPPQPYHRQPGASSSRRGCRRPPLRFCVLWAAFSFVLLAVYLLRHDVLRQPDAARWIGWQAHERITRPHAAAPEAKLGALASPADASPEAWGADPQHDFDLSFPLDVYAPLLPNPAPLVDMTVHSCFPLSPATCMPPSDEATDRRLGRWVRVDRPLDAEAALQLGAGSGGGVLSKVLGGLESRYLFYRRSRRANVPRVVDLRIVHAGQEAPLEPGWKVITNDLTTSMQRMLGTAKSAHLWFRVLEAPQKARPDEMEGIGRRQEKDSQGRPVVSQGASWADDAAQAITEIDIKYGPAPAWPGFTEIGALSPPIPSLSLASPHLMIRRQPEPLPSIPIAPSFHTDGTFKIMQVADMHFSTTPEKCRDTPSWVGDDCGMNTTAAMLGAWLDHEKPDLVVFSGDQINGQGTSWDERSTIPAVLMPVIERKIHWVSIFGNHDSQSGRLTRREQQILLARLPYSLTRVGPAWLHDGTGAGNYYVRLISPTPDRTHLFTLYFLDSGEAAPKSTALKLLPGKLGWAGYDYIRQDQINWFLEQSAKVKKHLVPYKPDGGKDLGKLWPRRQDRSGASRRAEAETPEWSADAGQGTGLRKAPALLWTHIPLPEFFDKPDMARDGREMIIGQERGESSGKKGAQAQRGIGTAMQRQGTDRDVVGVLSGHMHNNADCRRVQYVWMCFNGGSSYLGYGEPKIERRVRVMHLRNWGERIDTWQLFEKTPGRQYEATLWEMHKFDH</sequence>